<keyword evidence="1" id="KW-0472">Membrane</keyword>
<dbReference type="InterPro" id="IPR012902">
    <property type="entry name" value="N_methyl_site"/>
</dbReference>
<feature type="transmembrane region" description="Helical" evidence="1">
    <location>
        <begin position="80"/>
        <end position="100"/>
    </location>
</feature>
<evidence type="ECO:0000313" key="3">
    <source>
        <dbReference type="Proteomes" id="UP000187408"/>
    </source>
</evidence>
<protein>
    <recommendedName>
        <fullName evidence="4">Prepilin-type N-terminal cleavage/methylation domain-containing protein</fullName>
    </recommendedName>
</protein>
<dbReference type="Proteomes" id="UP000187408">
    <property type="component" value="Unassembled WGS sequence"/>
</dbReference>
<reference evidence="2 3" key="1">
    <citation type="submission" date="2016-10" db="EMBL/GenBank/DDBJ databases">
        <title>Genome sequence of a sulfur-reducing bacterium Desulfurobacterium indicum K6013.</title>
        <authorList>
            <person name="Cao J."/>
            <person name="Shao Z."/>
            <person name="Alain K."/>
            <person name="Jebbar M."/>
        </authorList>
    </citation>
    <scope>NUCLEOTIDE SEQUENCE [LARGE SCALE GENOMIC DNA]</scope>
    <source>
        <strain evidence="2 3">K6013</strain>
    </source>
</reference>
<dbReference type="OrthoDB" id="14120at2"/>
<dbReference type="EMBL" id="MOEN01000007">
    <property type="protein sequence ID" value="OMH40861.1"/>
    <property type="molecule type" value="Genomic_DNA"/>
</dbReference>
<sequence length="176" mass="20038">MKKSKSAFTLLEILIVVSLMAVLLAAVEFFYSGTVFSSGDIEQKAVYVENDLNLYSQLSRQLFSFFKPRNENFLLTKDRLAFYTLYPVFYSGGVKAVYIFRREGNGKTEVIYQEFPYPDGKLDSNGTKKIVIGDFSNFEFQVLNGGNWTENFEGNFTGIARLFVDGKKFLITGKIE</sequence>
<dbReference type="RefSeq" id="WP_076712600.1">
    <property type="nucleotide sequence ID" value="NZ_MOEN01000007.1"/>
</dbReference>
<keyword evidence="3" id="KW-1185">Reference proteome</keyword>
<organism evidence="2 3">
    <name type="scientific">Desulfurobacterium indicum</name>
    <dbReference type="NCBI Taxonomy" id="1914305"/>
    <lineage>
        <taxon>Bacteria</taxon>
        <taxon>Pseudomonadati</taxon>
        <taxon>Aquificota</taxon>
        <taxon>Aquificia</taxon>
        <taxon>Desulfurobacteriales</taxon>
        <taxon>Desulfurobacteriaceae</taxon>
        <taxon>Desulfurobacterium</taxon>
    </lineage>
</organism>
<feature type="transmembrane region" description="Helical" evidence="1">
    <location>
        <begin position="7"/>
        <end position="31"/>
    </location>
</feature>
<evidence type="ECO:0000256" key="1">
    <source>
        <dbReference type="SAM" id="Phobius"/>
    </source>
</evidence>
<dbReference type="AlphaFoldDB" id="A0A1R1MM20"/>
<evidence type="ECO:0008006" key="4">
    <source>
        <dbReference type="Google" id="ProtNLM"/>
    </source>
</evidence>
<evidence type="ECO:0000313" key="2">
    <source>
        <dbReference type="EMBL" id="OMH40861.1"/>
    </source>
</evidence>
<dbReference type="STRING" id="1914305.BLW93_02805"/>
<comment type="caution">
    <text evidence="2">The sequence shown here is derived from an EMBL/GenBank/DDBJ whole genome shotgun (WGS) entry which is preliminary data.</text>
</comment>
<gene>
    <name evidence="2" type="ORF">BLW93_02805</name>
</gene>
<accession>A0A1R1MM20</accession>
<keyword evidence="1" id="KW-1133">Transmembrane helix</keyword>
<dbReference type="Pfam" id="PF07963">
    <property type="entry name" value="N_methyl"/>
    <property type="match status" value="1"/>
</dbReference>
<dbReference type="NCBIfam" id="TIGR02532">
    <property type="entry name" value="IV_pilin_GFxxxE"/>
    <property type="match status" value="1"/>
</dbReference>
<name>A0A1R1MM20_9BACT</name>
<keyword evidence="1" id="KW-0812">Transmembrane</keyword>
<proteinExistence type="predicted"/>